<proteinExistence type="predicted"/>
<gene>
    <name evidence="1" type="ORF">CHS0354_041032</name>
</gene>
<accession>A0AAE0W3J4</accession>
<dbReference type="Proteomes" id="UP001195483">
    <property type="component" value="Unassembled WGS sequence"/>
</dbReference>
<reference evidence="1" key="1">
    <citation type="journal article" date="2021" name="Genome Biol. Evol.">
        <title>A High-Quality Reference Genome for a Parasitic Bivalve with Doubly Uniparental Inheritance (Bivalvia: Unionida).</title>
        <authorList>
            <person name="Smith C.H."/>
        </authorList>
    </citation>
    <scope>NUCLEOTIDE SEQUENCE</scope>
    <source>
        <strain evidence="1">CHS0354</strain>
    </source>
</reference>
<reference evidence="1" key="2">
    <citation type="journal article" date="2021" name="Genome Biol. Evol.">
        <title>Developing a high-quality reference genome for a parasitic bivalve with doubly uniparental inheritance (Bivalvia: Unionida).</title>
        <authorList>
            <person name="Smith C.H."/>
        </authorList>
    </citation>
    <scope>NUCLEOTIDE SEQUENCE</scope>
    <source>
        <strain evidence="1">CHS0354</strain>
        <tissue evidence="1">Mantle</tissue>
    </source>
</reference>
<comment type="caution">
    <text evidence="1">The sequence shown here is derived from an EMBL/GenBank/DDBJ whole genome shotgun (WGS) entry which is preliminary data.</text>
</comment>
<sequence length="71" mass="7935">MRKQFVPEDIPNEKKQIGTIGEYLVINNTNGENLVIINSNGEYLAINNTNGENLVIINSNGEYLAINNTNR</sequence>
<dbReference type="EMBL" id="JAEAOA010002344">
    <property type="protein sequence ID" value="KAK3599192.1"/>
    <property type="molecule type" value="Genomic_DNA"/>
</dbReference>
<evidence type="ECO:0000313" key="2">
    <source>
        <dbReference type="Proteomes" id="UP001195483"/>
    </source>
</evidence>
<reference evidence="1" key="3">
    <citation type="submission" date="2023-05" db="EMBL/GenBank/DDBJ databases">
        <authorList>
            <person name="Smith C.H."/>
        </authorList>
    </citation>
    <scope>NUCLEOTIDE SEQUENCE</scope>
    <source>
        <strain evidence="1">CHS0354</strain>
        <tissue evidence="1">Mantle</tissue>
    </source>
</reference>
<organism evidence="1 2">
    <name type="scientific">Potamilus streckersoni</name>
    <dbReference type="NCBI Taxonomy" id="2493646"/>
    <lineage>
        <taxon>Eukaryota</taxon>
        <taxon>Metazoa</taxon>
        <taxon>Spiralia</taxon>
        <taxon>Lophotrochozoa</taxon>
        <taxon>Mollusca</taxon>
        <taxon>Bivalvia</taxon>
        <taxon>Autobranchia</taxon>
        <taxon>Heteroconchia</taxon>
        <taxon>Palaeoheterodonta</taxon>
        <taxon>Unionida</taxon>
        <taxon>Unionoidea</taxon>
        <taxon>Unionidae</taxon>
        <taxon>Ambleminae</taxon>
        <taxon>Lampsilini</taxon>
        <taxon>Potamilus</taxon>
    </lineage>
</organism>
<keyword evidence="2" id="KW-1185">Reference proteome</keyword>
<name>A0AAE0W3J4_9BIVA</name>
<dbReference type="AlphaFoldDB" id="A0AAE0W3J4"/>
<protein>
    <submittedName>
        <fullName evidence="1">Uncharacterized protein</fullName>
    </submittedName>
</protein>
<evidence type="ECO:0000313" key="1">
    <source>
        <dbReference type="EMBL" id="KAK3599192.1"/>
    </source>
</evidence>